<dbReference type="AlphaFoldDB" id="A0AAE1ELK8"/>
<name>A0AAE1ELK8_PETCI</name>
<feature type="transmembrane region" description="Helical" evidence="2">
    <location>
        <begin position="162"/>
        <end position="185"/>
    </location>
</feature>
<reference evidence="3" key="1">
    <citation type="submission" date="2023-10" db="EMBL/GenBank/DDBJ databases">
        <title>Genome assemblies of two species of porcelain crab, Petrolisthes cinctipes and Petrolisthes manimaculis (Anomura: Porcellanidae).</title>
        <authorList>
            <person name="Angst P."/>
        </authorList>
    </citation>
    <scope>NUCLEOTIDE SEQUENCE</scope>
    <source>
        <strain evidence="3">PB745_01</strain>
        <tissue evidence="3">Gill</tissue>
    </source>
</reference>
<organism evidence="3 4">
    <name type="scientific">Petrolisthes cinctipes</name>
    <name type="common">Flat porcelain crab</name>
    <dbReference type="NCBI Taxonomy" id="88211"/>
    <lineage>
        <taxon>Eukaryota</taxon>
        <taxon>Metazoa</taxon>
        <taxon>Ecdysozoa</taxon>
        <taxon>Arthropoda</taxon>
        <taxon>Crustacea</taxon>
        <taxon>Multicrustacea</taxon>
        <taxon>Malacostraca</taxon>
        <taxon>Eumalacostraca</taxon>
        <taxon>Eucarida</taxon>
        <taxon>Decapoda</taxon>
        <taxon>Pleocyemata</taxon>
        <taxon>Anomura</taxon>
        <taxon>Galatheoidea</taxon>
        <taxon>Porcellanidae</taxon>
        <taxon>Petrolisthes</taxon>
    </lineage>
</organism>
<keyword evidence="2" id="KW-1133">Transmembrane helix</keyword>
<proteinExistence type="predicted"/>
<feature type="compositionally biased region" description="Basic and acidic residues" evidence="1">
    <location>
        <begin position="61"/>
        <end position="71"/>
    </location>
</feature>
<protein>
    <submittedName>
        <fullName evidence="3">Uncharacterized protein</fullName>
    </submittedName>
</protein>
<evidence type="ECO:0000313" key="3">
    <source>
        <dbReference type="EMBL" id="KAK3856454.1"/>
    </source>
</evidence>
<keyword evidence="4" id="KW-1185">Reference proteome</keyword>
<feature type="region of interest" description="Disordered" evidence="1">
    <location>
        <begin position="1"/>
        <end position="71"/>
    </location>
</feature>
<keyword evidence="2" id="KW-0472">Membrane</keyword>
<evidence type="ECO:0000256" key="2">
    <source>
        <dbReference type="SAM" id="Phobius"/>
    </source>
</evidence>
<keyword evidence="2" id="KW-0812">Transmembrane</keyword>
<evidence type="ECO:0000313" key="4">
    <source>
        <dbReference type="Proteomes" id="UP001286313"/>
    </source>
</evidence>
<dbReference type="EMBL" id="JAWQEG010005882">
    <property type="protein sequence ID" value="KAK3856454.1"/>
    <property type="molecule type" value="Genomic_DNA"/>
</dbReference>
<gene>
    <name evidence="3" type="ORF">Pcinc_037225</name>
</gene>
<dbReference type="Proteomes" id="UP001286313">
    <property type="component" value="Unassembled WGS sequence"/>
</dbReference>
<comment type="caution">
    <text evidence="3">The sequence shown here is derived from an EMBL/GenBank/DDBJ whole genome shotgun (WGS) entry which is preliminary data.</text>
</comment>
<sequence>MREKKRVKISAGGRSGMKGTRRRNETAGRSSGDRTQEIGGTKKDSGEGRGQRTEGLLGLRLEGREGERNPERCIGGPMKVCMTAKQQHYPDPYQGTPTTSKALHYITAATSNQHIKSHQSIRPNQPTIQKPSNGVTLRRCLKRDTSGEPSERQRGSGKMKGAAAIPVTTVAAAVSPVIACVIFMIL</sequence>
<feature type="compositionally biased region" description="Basic and acidic residues" evidence="1">
    <location>
        <begin position="22"/>
        <end position="52"/>
    </location>
</feature>
<accession>A0AAE1ELK8</accession>
<evidence type="ECO:0000256" key="1">
    <source>
        <dbReference type="SAM" id="MobiDB-lite"/>
    </source>
</evidence>